<keyword evidence="3" id="KW-0963">Cytoplasm</keyword>
<dbReference type="Proteomes" id="UP001629432">
    <property type="component" value="Unassembled WGS sequence"/>
</dbReference>
<evidence type="ECO:0000256" key="1">
    <source>
        <dbReference type="ARBA" id="ARBA00004453"/>
    </source>
</evidence>
<evidence type="ECO:0000256" key="6">
    <source>
        <dbReference type="SAM" id="MobiDB-lite"/>
    </source>
</evidence>
<feature type="region of interest" description="Disordered" evidence="6">
    <location>
        <begin position="51"/>
        <end position="94"/>
    </location>
</feature>
<dbReference type="InterPro" id="IPR027444">
    <property type="entry name" value="H-NS_C_dom"/>
</dbReference>
<comment type="caution">
    <text evidence="8">The sequence shown here is derived from an EMBL/GenBank/DDBJ whole genome shotgun (WGS) entry which is preliminary data.</text>
</comment>
<accession>A0ABW9E734</accession>
<dbReference type="RefSeq" id="WP_408232140.1">
    <property type="nucleotide sequence ID" value="NZ_JAQQCF010000102.1"/>
</dbReference>
<dbReference type="PANTHER" id="PTHR38097">
    <property type="match status" value="1"/>
</dbReference>
<proteinExistence type="inferred from homology"/>
<protein>
    <submittedName>
        <fullName evidence="8">H-NS histone family protein</fullName>
    </submittedName>
</protein>
<dbReference type="Gene3D" id="4.10.430.30">
    <property type="match status" value="1"/>
</dbReference>
<feature type="domain" description="DNA-binding protein H-NS-like C-terminal" evidence="7">
    <location>
        <begin position="53"/>
        <end position="92"/>
    </location>
</feature>
<evidence type="ECO:0000313" key="8">
    <source>
        <dbReference type="EMBL" id="MFM0642618.1"/>
    </source>
</evidence>
<keyword evidence="9" id="KW-1185">Reference proteome</keyword>
<dbReference type="PANTHER" id="PTHR38097:SF2">
    <property type="entry name" value="DNA-BINDING PROTEIN STPA"/>
    <property type="match status" value="1"/>
</dbReference>
<name>A0ABW9E734_9BURK</name>
<feature type="compositionally biased region" description="Basic and acidic residues" evidence="6">
    <location>
        <begin position="85"/>
        <end position="94"/>
    </location>
</feature>
<keyword evidence="4" id="KW-0238">DNA-binding</keyword>
<comment type="subcellular location">
    <subcellularLocation>
        <location evidence="1">Cytoplasm</location>
        <location evidence="1">Nucleoid</location>
    </subcellularLocation>
</comment>
<evidence type="ECO:0000313" key="9">
    <source>
        <dbReference type="Proteomes" id="UP001629432"/>
    </source>
</evidence>
<dbReference type="Pfam" id="PF00816">
    <property type="entry name" value="Histone_HNS"/>
    <property type="match status" value="1"/>
</dbReference>
<reference evidence="8 9" key="1">
    <citation type="journal article" date="2024" name="Chem. Sci.">
        <title>Discovery of megapolipeptins by genome mining of a Burkholderiales bacteria collection.</title>
        <authorList>
            <person name="Paulo B.S."/>
            <person name="Recchia M.J.J."/>
            <person name="Lee S."/>
            <person name="Fergusson C.H."/>
            <person name="Romanowski S.B."/>
            <person name="Hernandez A."/>
            <person name="Krull N."/>
            <person name="Liu D.Y."/>
            <person name="Cavanagh H."/>
            <person name="Bos A."/>
            <person name="Gray C.A."/>
            <person name="Murphy B.T."/>
            <person name="Linington R.G."/>
            <person name="Eustaquio A.S."/>
        </authorList>
    </citation>
    <scope>NUCLEOTIDE SEQUENCE [LARGE SCALE GENOMIC DNA]</scope>
    <source>
        <strain evidence="8 9">RL17-338-BIC-A</strain>
    </source>
</reference>
<evidence type="ECO:0000256" key="2">
    <source>
        <dbReference type="ARBA" id="ARBA00010610"/>
    </source>
</evidence>
<organism evidence="8 9">
    <name type="scientific">Paraburkholderia metrosideri</name>
    <dbReference type="NCBI Taxonomy" id="580937"/>
    <lineage>
        <taxon>Bacteria</taxon>
        <taxon>Pseudomonadati</taxon>
        <taxon>Pseudomonadota</taxon>
        <taxon>Betaproteobacteria</taxon>
        <taxon>Burkholderiales</taxon>
        <taxon>Burkholderiaceae</taxon>
        <taxon>Paraburkholderia</taxon>
    </lineage>
</organism>
<evidence type="ECO:0000256" key="5">
    <source>
        <dbReference type="SAM" id="Coils"/>
    </source>
</evidence>
<evidence type="ECO:0000256" key="3">
    <source>
        <dbReference type="ARBA" id="ARBA00022490"/>
    </source>
</evidence>
<gene>
    <name evidence="8" type="ORF">PQQ63_38795</name>
</gene>
<evidence type="ECO:0000259" key="7">
    <source>
        <dbReference type="SMART" id="SM00528"/>
    </source>
</evidence>
<feature type="coiled-coil region" evidence="5">
    <location>
        <begin position="1"/>
        <end position="31"/>
    </location>
</feature>
<dbReference type="EMBL" id="JAQQCF010000102">
    <property type="protein sequence ID" value="MFM0642618.1"/>
    <property type="molecule type" value="Genomic_DNA"/>
</dbReference>
<keyword evidence="5" id="KW-0175">Coiled coil</keyword>
<dbReference type="SMART" id="SM00528">
    <property type="entry name" value="HNS"/>
    <property type="match status" value="1"/>
</dbReference>
<evidence type="ECO:0000256" key="4">
    <source>
        <dbReference type="ARBA" id="ARBA00023125"/>
    </source>
</evidence>
<comment type="similarity">
    <text evidence="2">Belongs to the histone-like protein H-NS family.</text>
</comment>
<sequence length="94" mass="10780">MARYKELLEQKKELEKRIEEARQVEAAAALEDVRKIVTAFGFSPEEIFGKRRKGAGQATAAKYRNPETGDTWSGRGRPPQWMKGNDPERFRIAE</sequence>
<dbReference type="SUPFAM" id="SSF81273">
    <property type="entry name" value="H-NS histone-like proteins"/>
    <property type="match status" value="1"/>
</dbReference>